<evidence type="ECO:0000256" key="8">
    <source>
        <dbReference type="SAM" id="MobiDB-lite"/>
    </source>
</evidence>
<accession>A0A5N5QNE6</accession>
<feature type="compositionally biased region" description="Low complexity" evidence="8">
    <location>
        <begin position="375"/>
        <end position="393"/>
    </location>
</feature>
<protein>
    <submittedName>
        <fullName evidence="9">Aromatic-L-amino-acid decarboxylase</fullName>
    </submittedName>
</protein>
<name>A0A5N5QNE6_9AGAM</name>
<dbReference type="GO" id="GO:0016831">
    <property type="term" value="F:carboxy-lyase activity"/>
    <property type="evidence" value="ECO:0007669"/>
    <property type="project" value="UniProtKB-KW"/>
</dbReference>
<evidence type="ECO:0000256" key="3">
    <source>
        <dbReference type="ARBA" id="ARBA00022793"/>
    </source>
</evidence>
<dbReference type="Proteomes" id="UP000383932">
    <property type="component" value="Unassembled WGS sequence"/>
</dbReference>
<reference evidence="9 10" key="1">
    <citation type="journal article" date="2019" name="Fungal Biol. Biotechnol.">
        <title>Draft genome sequence of fastidious pathogen Ceratobasidium theobromae, which causes vascular-streak dieback in Theobroma cacao.</title>
        <authorList>
            <person name="Ali S.S."/>
            <person name="Asman A."/>
            <person name="Shao J."/>
            <person name="Firmansyah A.P."/>
            <person name="Susilo A.W."/>
            <person name="Rosmana A."/>
            <person name="McMahon P."/>
            <person name="Junaid M."/>
            <person name="Guest D."/>
            <person name="Kheng T.Y."/>
            <person name="Meinhardt L.W."/>
            <person name="Bailey B.A."/>
        </authorList>
    </citation>
    <scope>NUCLEOTIDE SEQUENCE [LARGE SCALE GENOMIC DNA]</scope>
    <source>
        <strain evidence="9 10">CT2</strain>
    </source>
</reference>
<evidence type="ECO:0000313" key="9">
    <source>
        <dbReference type="EMBL" id="KAB5593300.1"/>
    </source>
</evidence>
<keyword evidence="3" id="KW-0210">Decarboxylase</keyword>
<dbReference type="EMBL" id="SSOP01000040">
    <property type="protein sequence ID" value="KAB5593300.1"/>
    <property type="molecule type" value="Genomic_DNA"/>
</dbReference>
<feature type="region of interest" description="Disordered" evidence="8">
    <location>
        <begin position="368"/>
        <end position="393"/>
    </location>
</feature>
<dbReference type="GO" id="GO:0030170">
    <property type="term" value="F:pyridoxal phosphate binding"/>
    <property type="evidence" value="ECO:0007669"/>
    <property type="project" value="InterPro"/>
</dbReference>
<dbReference type="InterPro" id="IPR015424">
    <property type="entry name" value="PyrdxlP-dep_Trfase"/>
</dbReference>
<evidence type="ECO:0000256" key="5">
    <source>
        <dbReference type="ARBA" id="ARBA00023239"/>
    </source>
</evidence>
<dbReference type="InterPro" id="IPR015422">
    <property type="entry name" value="PyrdxlP-dep_Trfase_small"/>
</dbReference>
<dbReference type="InterPro" id="IPR015421">
    <property type="entry name" value="PyrdxlP-dep_Trfase_major"/>
</dbReference>
<evidence type="ECO:0000256" key="4">
    <source>
        <dbReference type="ARBA" id="ARBA00022898"/>
    </source>
</evidence>
<sequence>MPGITHWQHPSFFGYFPAANTFESVLADLLSSSVTNPGFNWECSPACTELEMIVMDWAAKLFGLDPVFYVESGRGGGVIGTTASESALTAVVAARSRYTRAHPDVPLDRLVIYGTSQTHSLGAKAALILGLQFRAIEVSAKDSYSLRGISLAKALEEDLKAGRHPFVIIGTIGTTSSGAIDNIKEIGETLSGYPDIWLHIDAAWAGVALACPEFREMAQLEGVNKYAHSFCTNFHKWGLVNFDCSGLWVRERSFLTDTLDITPEFLRTKHTGSIIEYRNWHIALGRRFRSLKVWFVLRSFGVEGFQAHIRKGVRLAQFFESLLLQNHVFEIVAPRSLGLVVFRLRLPAALPTPITTPSVDNVPLVEEVDQSTDDSPNSNIALPSPISPSPASAQPKLEINALNKAFYARISARKDILLTQTDLVGTFCLRMVFGVTRTEEKHVQEAFNLLVKEAEATLNEWRERINNI</sequence>
<dbReference type="Gene3D" id="3.90.1150.10">
    <property type="entry name" value="Aspartate Aminotransferase, domain 1"/>
    <property type="match status" value="2"/>
</dbReference>
<organism evidence="9 10">
    <name type="scientific">Ceratobasidium theobromae</name>
    <dbReference type="NCBI Taxonomy" id="1582974"/>
    <lineage>
        <taxon>Eukaryota</taxon>
        <taxon>Fungi</taxon>
        <taxon>Dikarya</taxon>
        <taxon>Basidiomycota</taxon>
        <taxon>Agaricomycotina</taxon>
        <taxon>Agaricomycetes</taxon>
        <taxon>Cantharellales</taxon>
        <taxon>Ceratobasidiaceae</taxon>
        <taxon>Ceratobasidium</taxon>
    </lineage>
</organism>
<dbReference type="InterPro" id="IPR010977">
    <property type="entry name" value="Aromatic_deC"/>
</dbReference>
<evidence type="ECO:0000256" key="6">
    <source>
        <dbReference type="PIRSR" id="PIRSR602129-50"/>
    </source>
</evidence>
<dbReference type="OrthoDB" id="639767at2759"/>
<dbReference type="GO" id="GO:0019752">
    <property type="term" value="P:carboxylic acid metabolic process"/>
    <property type="evidence" value="ECO:0007669"/>
    <property type="project" value="InterPro"/>
</dbReference>
<dbReference type="Gene3D" id="3.40.640.10">
    <property type="entry name" value="Type I PLP-dependent aspartate aminotransferase-like (Major domain)"/>
    <property type="match status" value="1"/>
</dbReference>
<keyword evidence="10" id="KW-1185">Reference proteome</keyword>
<dbReference type="PRINTS" id="PR00800">
    <property type="entry name" value="YHDCRBOXLASE"/>
</dbReference>
<dbReference type="GO" id="GO:0006520">
    <property type="term" value="P:amino acid metabolic process"/>
    <property type="evidence" value="ECO:0007669"/>
    <property type="project" value="InterPro"/>
</dbReference>
<feature type="modified residue" description="N6-(pyridoxal phosphate)lysine" evidence="6">
    <location>
        <position position="236"/>
    </location>
</feature>
<dbReference type="AlphaFoldDB" id="A0A5N5QNE6"/>
<proteinExistence type="inferred from homology"/>
<evidence type="ECO:0000256" key="1">
    <source>
        <dbReference type="ARBA" id="ARBA00001933"/>
    </source>
</evidence>
<keyword evidence="4 6" id="KW-0663">Pyridoxal phosphate</keyword>
<dbReference type="InterPro" id="IPR021115">
    <property type="entry name" value="Pyridoxal-P_BS"/>
</dbReference>
<comment type="cofactor">
    <cofactor evidence="1 6 7">
        <name>pyridoxal 5'-phosphate</name>
        <dbReference type="ChEBI" id="CHEBI:597326"/>
    </cofactor>
</comment>
<dbReference type="SUPFAM" id="SSF53383">
    <property type="entry name" value="PLP-dependent transferases"/>
    <property type="match status" value="1"/>
</dbReference>
<dbReference type="GO" id="GO:0005737">
    <property type="term" value="C:cytoplasm"/>
    <property type="evidence" value="ECO:0007669"/>
    <property type="project" value="TreeGrafter"/>
</dbReference>
<keyword evidence="5 7" id="KW-0456">Lyase</keyword>
<comment type="caution">
    <text evidence="9">The sequence shown here is derived from an EMBL/GenBank/DDBJ whole genome shotgun (WGS) entry which is preliminary data.</text>
</comment>
<evidence type="ECO:0000313" key="10">
    <source>
        <dbReference type="Proteomes" id="UP000383932"/>
    </source>
</evidence>
<dbReference type="PANTHER" id="PTHR11999:SF70">
    <property type="entry name" value="MIP05841P"/>
    <property type="match status" value="1"/>
</dbReference>
<dbReference type="Pfam" id="PF00282">
    <property type="entry name" value="Pyridoxal_deC"/>
    <property type="match status" value="1"/>
</dbReference>
<comment type="similarity">
    <text evidence="2 7">Belongs to the group II decarboxylase family.</text>
</comment>
<dbReference type="PANTHER" id="PTHR11999">
    <property type="entry name" value="GROUP II PYRIDOXAL-5-PHOSPHATE DECARBOXYLASE"/>
    <property type="match status" value="1"/>
</dbReference>
<evidence type="ECO:0000256" key="7">
    <source>
        <dbReference type="RuleBase" id="RU000382"/>
    </source>
</evidence>
<evidence type="ECO:0000256" key="2">
    <source>
        <dbReference type="ARBA" id="ARBA00009533"/>
    </source>
</evidence>
<gene>
    <name evidence="9" type="ORF">CTheo_3218</name>
</gene>
<dbReference type="InterPro" id="IPR002129">
    <property type="entry name" value="PyrdxlP-dep_de-COase"/>
</dbReference>
<dbReference type="PROSITE" id="PS00392">
    <property type="entry name" value="DDC_GAD_HDC_YDC"/>
    <property type="match status" value="1"/>
</dbReference>